<dbReference type="PANTHER" id="PTHR43394:SF1">
    <property type="entry name" value="ATP-BINDING CASSETTE SUB-FAMILY B MEMBER 10, MITOCHONDRIAL"/>
    <property type="match status" value="1"/>
</dbReference>
<gene>
    <name evidence="1" type="ORF">NK118_05230</name>
</gene>
<sequence>MDPDNEHDIQMALDELIKNKTLIMIAHRLSTIKKADQILVVEDKHIIERGTHESLLKEQGRYKQLWDKRMKASSREIAKQG</sequence>
<organism evidence="1 2">
    <name type="scientific">Ohessyouella blattaphilus</name>
    <dbReference type="NCBI Taxonomy" id="2949333"/>
    <lineage>
        <taxon>Bacteria</taxon>
        <taxon>Bacillati</taxon>
        <taxon>Bacillota</taxon>
        <taxon>Clostridia</taxon>
        <taxon>Lachnospirales</taxon>
        <taxon>Lachnospiraceae</taxon>
        <taxon>Ohessyouella</taxon>
    </lineage>
</organism>
<dbReference type="SUPFAM" id="SSF52540">
    <property type="entry name" value="P-loop containing nucleoside triphosphate hydrolases"/>
    <property type="match status" value="1"/>
</dbReference>
<comment type="caution">
    <text evidence="1">The sequence shown here is derived from an EMBL/GenBank/DDBJ whole genome shotgun (WGS) entry which is preliminary data.</text>
</comment>
<evidence type="ECO:0000313" key="1">
    <source>
        <dbReference type="EMBL" id="MCP1109655.1"/>
    </source>
</evidence>
<dbReference type="Gene3D" id="3.40.50.300">
    <property type="entry name" value="P-loop containing nucleotide triphosphate hydrolases"/>
    <property type="match status" value="1"/>
</dbReference>
<dbReference type="Proteomes" id="UP001523565">
    <property type="component" value="Unassembled WGS sequence"/>
</dbReference>
<protein>
    <submittedName>
        <fullName evidence="1">Uncharacterized protein</fullName>
    </submittedName>
</protein>
<name>A0ABT1EG21_9FIRM</name>
<dbReference type="EMBL" id="JAMZFV010000005">
    <property type="protein sequence ID" value="MCP1109655.1"/>
    <property type="molecule type" value="Genomic_DNA"/>
</dbReference>
<accession>A0ABT1EG21</accession>
<keyword evidence="2" id="KW-1185">Reference proteome</keyword>
<dbReference type="InterPro" id="IPR027417">
    <property type="entry name" value="P-loop_NTPase"/>
</dbReference>
<reference evidence="1 2" key="1">
    <citation type="journal article" date="2022" name="Genome Biol. Evol.">
        <title>Host diet, physiology and behaviors set the stage for Lachnospiraceae cladogenesis.</title>
        <authorList>
            <person name="Vera-Ponce De Leon A."/>
            <person name="Schneider M."/>
            <person name="Jahnes B.C."/>
            <person name="Sadowski V."/>
            <person name="Camuy-Velez L.A."/>
            <person name="Duan J."/>
            <person name="Sabree Z.L."/>
        </authorList>
    </citation>
    <scope>NUCLEOTIDE SEQUENCE [LARGE SCALE GENOMIC DNA]</scope>
    <source>
        <strain evidence="1 2">PAL227</strain>
    </source>
</reference>
<dbReference type="InterPro" id="IPR039421">
    <property type="entry name" value="Type_1_exporter"/>
</dbReference>
<evidence type="ECO:0000313" key="2">
    <source>
        <dbReference type="Proteomes" id="UP001523565"/>
    </source>
</evidence>
<proteinExistence type="predicted"/>
<dbReference type="RefSeq" id="WP_262068536.1">
    <property type="nucleotide sequence ID" value="NZ_JAMXOC010000005.1"/>
</dbReference>
<dbReference type="PANTHER" id="PTHR43394">
    <property type="entry name" value="ATP-DEPENDENT PERMEASE MDL1, MITOCHONDRIAL"/>
    <property type="match status" value="1"/>
</dbReference>